<reference evidence="1" key="1">
    <citation type="submission" date="2024-06" db="EMBL/GenBank/DDBJ databases">
        <authorList>
            <person name="Fan A."/>
            <person name="Zhang F.Y."/>
            <person name="Zhang L."/>
        </authorList>
    </citation>
    <scope>NUCLEOTIDE SEQUENCE</scope>
    <source>
        <strain evidence="1">Y61</strain>
    </source>
</reference>
<evidence type="ECO:0000313" key="1">
    <source>
        <dbReference type="EMBL" id="XCJ17907.1"/>
    </source>
</evidence>
<dbReference type="EMBL" id="CP159510">
    <property type="protein sequence ID" value="XCJ17907.1"/>
    <property type="molecule type" value="Genomic_DNA"/>
</dbReference>
<accession>A0AAU8IHS7</accession>
<evidence type="ECO:0008006" key="2">
    <source>
        <dbReference type="Google" id="ProtNLM"/>
    </source>
</evidence>
<dbReference type="RefSeq" id="WP_353948992.1">
    <property type="nucleotide sequence ID" value="NZ_CP159510.1"/>
</dbReference>
<protein>
    <recommendedName>
        <fullName evidence="2">Transposase</fullName>
    </recommendedName>
</protein>
<gene>
    <name evidence="1" type="ORF">ABNN70_05395</name>
</gene>
<sequence length="115" mass="13905">MDNYTCSSKKIVDEAISRKGRYQRVRNYLEVKEIVVREGEKRQRFILAYNSKKQRKIRNNGNGWFVIWRWLCEDLHQLPEKKHTKAACALRSHKLYGHYLRQLKDGQLRMNRQAL</sequence>
<organism evidence="1">
    <name type="scientific">Sporolactobacillus sp. Y61</name>
    <dbReference type="NCBI Taxonomy" id="3160863"/>
    <lineage>
        <taxon>Bacteria</taxon>
        <taxon>Bacillati</taxon>
        <taxon>Bacillota</taxon>
        <taxon>Bacilli</taxon>
        <taxon>Bacillales</taxon>
        <taxon>Sporolactobacillaceae</taxon>
        <taxon>Sporolactobacillus</taxon>
    </lineage>
</organism>
<name>A0AAU8IHS7_9BACL</name>
<proteinExistence type="predicted"/>
<dbReference type="AlphaFoldDB" id="A0AAU8IHS7"/>